<feature type="transmembrane region" description="Helical" evidence="5">
    <location>
        <begin position="339"/>
        <end position="361"/>
    </location>
</feature>
<feature type="transmembrane region" description="Helical" evidence="5">
    <location>
        <begin position="212"/>
        <end position="234"/>
    </location>
</feature>
<accession>A0A249KS37</accession>
<organism evidence="6 7">
    <name type="scientific">Candidatus Planktophila vernalis</name>
    <dbReference type="NCBI Taxonomy" id="1884907"/>
    <lineage>
        <taxon>Bacteria</taxon>
        <taxon>Bacillati</taxon>
        <taxon>Actinomycetota</taxon>
        <taxon>Actinomycetes</taxon>
        <taxon>Candidatus Nanopelagicales</taxon>
        <taxon>Candidatus Nanopelagicaceae</taxon>
        <taxon>Candidatus Planktophila</taxon>
    </lineage>
</organism>
<feature type="transmembrane region" description="Helical" evidence="5">
    <location>
        <begin position="246"/>
        <end position="267"/>
    </location>
</feature>
<protein>
    <submittedName>
        <fullName evidence="6">Major facilitator superfamily protein</fullName>
    </submittedName>
</protein>
<evidence type="ECO:0000256" key="2">
    <source>
        <dbReference type="ARBA" id="ARBA00022692"/>
    </source>
</evidence>
<sequence length="394" mass="42920">MRTVTPKKELNYLRILFFTFGLGIMSWIPRFPEVKEALKLTNGGFGSLISTGALGSLISLLTVGYVVHKIGVKRVLYVASFFLMATLIILTTVDSSLIFFFANIAFGAAISAFHISINAQGFNYQDRTGKFIITQMSGVWGAGALLTALISGFLVDRVSLHLHVGVLTVVIFLIQTVVIKSLAPELLKANQDIDVDYKIKELFSGFSFDRMVSFGLICAIFLEFALGDWAAIYTKEEIGIKSGFNTLPYILFTVWMIFGRFTVHYLVPRFSLERLAVHASLLAGSSFLGSVFLARSVFANNQDMAFLVICIGFSLAGLGSSFLGPTFMAAANTRSKHPASVVIGHIGVANIVLAFILKWIVAWTAQATSLTIGLIIPAVLLLTVPFFAKALKSV</sequence>
<feature type="transmembrane region" description="Helical" evidence="5">
    <location>
        <begin position="12"/>
        <end position="28"/>
    </location>
</feature>
<dbReference type="SUPFAM" id="SSF103473">
    <property type="entry name" value="MFS general substrate transporter"/>
    <property type="match status" value="1"/>
</dbReference>
<dbReference type="Proteomes" id="UP000217186">
    <property type="component" value="Chromosome"/>
</dbReference>
<dbReference type="InterPro" id="IPR011701">
    <property type="entry name" value="MFS"/>
</dbReference>
<evidence type="ECO:0000256" key="4">
    <source>
        <dbReference type="ARBA" id="ARBA00023136"/>
    </source>
</evidence>
<dbReference type="PANTHER" id="PTHR23514:SF13">
    <property type="entry name" value="INNER MEMBRANE PROTEIN YBJJ"/>
    <property type="match status" value="1"/>
</dbReference>
<feature type="transmembrane region" description="Helical" evidence="5">
    <location>
        <begin position="131"/>
        <end position="154"/>
    </location>
</feature>
<feature type="transmembrane region" description="Helical" evidence="5">
    <location>
        <begin position="160"/>
        <end position="179"/>
    </location>
</feature>
<dbReference type="AlphaFoldDB" id="A0A249KS37"/>
<dbReference type="OrthoDB" id="9809599at2"/>
<evidence type="ECO:0000256" key="1">
    <source>
        <dbReference type="ARBA" id="ARBA00004141"/>
    </source>
</evidence>
<dbReference type="RefSeq" id="WP_095685509.1">
    <property type="nucleotide sequence ID" value="NZ_CP016776.1"/>
</dbReference>
<feature type="transmembrane region" description="Helical" evidence="5">
    <location>
        <begin position="279"/>
        <end position="298"/>
    </location>
</feature>
<keyword evidence="2 5" id="KW-0812">Transmembrane</keyword>
<dbReference type="InterPro" id="IPR036259">
    <property type="entry name" value="MFS_trans_sf"/>
</dbReference>
<feature type="transmembrane region" description="Helical" evidence="5">
    <location>
        <begin position="75"/>
        <end position="93"/>
    </location>
</feature>
<keyword evidence="4 5" id="KW-0472">Membrane</keyword>
<feature type="transmembrane region" description="Helical" evidence="5">
    <location>
        <begin position="48"/>
        <end position="68"/>
    </location>
</feature>
<evidence type="ECO:0000313" key="7">
    <source>
        <dbReference type="Proteomes" id="UP000217186"/>
    </source>
</evidence>
<dbReference type="Gene3D" id="1.20.1250.20">
    <property type="entry name" value="MFS general substrate transporter like domains"/>
    <property type="match status" value="1"/>
</dbReference>
<evidence type="ECO:0000256" key="3">
    <source>
        <dbReference type="ARBA" id="ARBA00022989"/>
    </source>
</evidence>
<dbReference type="KEGG" id="pvn:A7sIIA15_01730"/>
<proteinExistence type="predicted"/>
<dbReference type="Pfam" id="PF07690">
    <property type="entry name" value="MFS_1"/>
    <property type="match status" value="1"/>
</dbReference>
<keyword evidence="7" id="KW-1185">Reference proteome</keyword>
<dbReference type="GO" id="GO:0016020">
    <property type="term" value="C:membrane"/>
    <property type="evidence" value="ECO:0007669"/>
    <property type="project" value="UniProtKB-SubCell"/>
</dbReference>
<keyword evidence="3 5" id="KW-1133">Transmembrane helix</keyword>
<dbReference type="PANTHER" id="PTHR23514">
    <property type="entry name" value="BYPASS OF STOP CODON PROTEIN 6"/>
    <property type="match status" value="1"/>
</dbReference>
<feature type="transmembrane region" description="Helical" evidence="5">
    <location>
        <begin position="304"/>
        <end position="327"/>
    </location>
</feature>
<name>A0A249KS37_9ACTN</name>
<gene>
    <name evidence="6" type="ORF">A7sIIA15_01730</name>
</gene>
<dbReference type="InterPro" id="IPR051788">
    <property type="entry name" value="MFS_Transporter"/>
</dbReference>
<evidence type="ECO:0000256" key="5">
    <source>
        <dbReference type="SAM" id="Phobius"/>
    </source>
</evidence>
<dbReference type="GO" id="GO:0022857">
    <property type="term" value="F:transmembrane transporter activity"/>
    <property type="evidence" value="ECO:0007669"/>
    <property type="project" value="InterPro"/>
</dbReference>
<dbReference type="EMBL" id="CP016776">
    <property type="protein sequence ID" value="ASY19620.1"/>
    <property type="molecule type" value="Genomic_DNA"/>
</dbReference>
<feature type="transmembrane region" description="Helical" evidence="5">
    <location>
        <begin position="367"/>
        <end position="388"/>
    </location>
</feature>
<reference evidence="6 7" key="1">
    <citation type="submission" date="2016-07" db="EMBL/GenBank/DDBJ databases">
        <title>High microdiversification within the ubiquitous acI lineage of Actinobacteria.</title>
        <authorList>
            <person name="Neuenschwander S.M."/>
            <person name="Salcher M."/>
            <person name="Ghai R."/>
            <person name="Pernthaler J."/>
        </authorList>
    </citation>
    <scope>NUCLEOTIDE SEQUENCE [LARGE SCALE GENOMIC DNA]</scope>
    <source>
        <strain evidence="6">MMS-IIA-15</strain>
    </source>
</reference>
<comment type="subcellular location">
    <subcellularLocation>
        <location evidence="1">Membrane</location>
        <topology evidence="1">Multi-pass membrane protein</topology>
    </subcellularLocation>
</comment>
<evidence type="ECO:0000313" key="6">
    <source>
        <dbReference type="EMBL" id="ASY19620.1"/>
    </source>
</evidence>